<evidence type="ECO:0000313" key="9">
    <source>
        <dbReference type="EMBL" id="CAD7656493.1"/>
    </source>
</evidence>
<sequence length="140" mass="15806">MITSMDNTTEDKELEPLKSAVLSALQSDGSLDEIRAQLRAHVFRVCDTIDDNKHCVQHITSATDDHLFVDQLIAEYLRLNGYKHSLSVFALESGQQKQSKFDRSSAQHKLGLRLKDDNESKQLPLLTAIVKNCLKKTPKK</sequence>
<reference evidence="9" key="1">
    <citation type="submission" date="2020-11" db="EMBL/GenBank/DDBJ databases">
        <authorList>
            <person name="Tran Van P."/>
        </authorList>
    </citation>
    <scope>NUCLEOTIDE SEQUENCE</scope>
</reference>
<name>A0A7R9MCB5_9ACAR</name>
<dbReference type="AlphaFoldDB" id="A0A7R9MCB5"/>
<feature type="domain" description="FGFR1 oncogene partner (FOP) N-terminal dimerisation" evidence="8">
    <location>
        <begin position="63"/>
        <end position="131"/>
    </location>
</feature>
<keyword evidence="5" id="KW-0970">Cilium biogenesis/degradation</keyword>
<dbReference type="SMART" id="SM00667">
    <property type="entry name" value="LisH"/>
    <property type="match status" value="1"/>
</dbReference>
<dbReference type="GO" id="GO:0005813">
    <property type="term" value="C:centrosome"/>
    <property type="evidence" value="ECO:0007669"/>
    <property type="project" value="UniProtKB-SubCell"/>
</dbReference>
<dbReference type="PROSITE" id="PS50896">
    <property type="entry name" value="LISH"/>
    <property type="match status" value="1"/>
</dbReference>
<dbReference type="PANTHER" id="PTHR15431:SF4">
    <property type="entry name" value="PROTEIN TONNEAU 1B"/>
    <property type="match status" value="1"/>
</dbReference>
<dbReference type="PANTHER" id="PTHR15431">
    <property type="entry name" value="FGFR1 ONCOGENE PARTNER/LISH DOMAIN-CONTAINING PROTEIN"/>
    <property type="match status" value="1"/>
</dbReference>
<organism evidence="9">
    <name type="scientific">Oppiella nova</name>
    <dbReference type="NCBI Taxonomy" id="334625"/>
    <lineage>
        <taxon>Eukaryota</taxon>
        <taxon>Metazoa</taxon>
        <taxon>Ecdysozoa</taxon>
        <taxon>Arthropoda</taxon>
        <taxon>Chelicerata</taxon>
        <taxon>Arachnida</taxon>
        <taxon>Acari</taxon>
        <taxon>Acariformes</taxon>
        <taxon>Sarcoptiformes</taxon>
        <taxon>Oribatida</taxon>
        <taxon>Brachypylina</taxon>
        <taxon>Oppioidea</taxon>
        <taxon>Oppiidae</taxon>
        <taxon>Oppiella</taxon>
    </lineage>
</organism>
<dbReference type="EMBL" id="OC926038">
    <property type="protein sequence ID" value="CAD7656493.1"/>
    <property type="molecule type" value="Genomic_DNA"/>
</dbReference>
<keyword evidence="10" id="KW-1185">Reference proteome</keyword>
<evidence type="ECO:0000256" key="6">
    <source>
        <dbReference type="ARBA" id="ARBA00023212"/>
    </source>
</evidence>
<dbReference type="Pfam" id="PF09398">
    <property type="entry name" value="FOP_dimer"/>
    <property type="match status" value="1"/>
</dbReference>
<dbReference type="GO" id="GO:0030030">
    <property type="term" value="P:cell projection organization"/>
    <property type="evidence" value="ECO:0007669"/>
    <property type="project" value="UniProtKB-KW"/>
</dbReference>
<comment type="subcellular location">
    <subcellularLocation>
        <location evidence="1">Cytoplasm</location>
        <location evidence="1">Cytoskeleton</location>
        <location evidence="1">Cilium basal body</location>
    </subcellularLocation>
    <subcellularLocation>
        <location evidence="2">Cytoplasm</location>
        <location evidence="2">Cytoskeleton</location>
        <location evidence="2">Microtubule organizing center</location>
        <location evidence="2">Centrosome</location>
    </subcellularLocation>
</comment>
<keyword evidence="6" id="KW-0206">Cytoskeleton</keyword>
<accession>A0A7R9MCB5</accession>
<dbReference type="GO" id="GO:0034453">
    <property type="term" value="P:microtubule anchoring"/>
    <property type="evidence" value="ECO:0007669"/>
    <property type="project" value="InterPro"/>
</dbReference>
<keyword evidence="4" id="KW-0963">Cytoplasm</keyword>
<evidence type="ECO:0000256" key="3">
    <source>
        <dbReference type="ARBA" id="ARBA00005385"/>
    </source>
</evidence>
<gene>
    <name evidence="9" type="ORF">ONB1V03_LOCUS13129</name>
</gene>
<evidence type="ECO:0000256" key="7">
    <source>
        <dbReference type="ARBA" id="ARBA00023273"/>
    </source>
</evidence>
<dbReference type="Proteomes" id="UP000728032">
    <property type="component" value="Unassembled WGS sequence"/>
</dbReference>
<dbReference type="OrthoDB" id="5970631at2759"/>
<dbReference type="InterPro" id="IPR018993">
    <property type="entry name" value="FOP_dimerisation-dom_N"/>
</dbReference>
<dbReference type="Gene3D" id="1.20.960.40">
    <property type="match status" value="1"/>
</dbReference>
<evidence type="ECO:0000256" key="1">
    <source>
        <dbReference type="ARBA" id="ARBA00004120"/>
    </source>
</evidence>
<proteinExistence type="inferred from homology"/>
<evidence type="ECO:0000256" key="2">
    <source>
        <dbReference type="ARBA" id="ARBA00004300"/>
    </source>
</evidence>
<evidence type="ECO:0000313" key="10">
    <source>
        <dbReference type="Proteomes" id="UP000728032"/>
    </source>
</evidence>
<dbReference type="EMBL" id="CAJPVJ010011213">
    <property type="protein sequence ID" value="CAG2173680.1"/>
    <property type="molecule type" value="Genomic_DNA"/>
</dbReference>
<evidence type="ECO:0000259" key="8">
    <source>
        <dbReference type="Pfam" id="PF09398"/>
    </source>
</evidence>
<keyword evidence="7" id="KW-0966">Cell projection</keyword>
<protein>
    <recommendedName>
        <fullName evidence="8">FGFR1 oncogene partner (FOP) N-terminal dimerisation domain-containing protein</fullName>
    </recommendedName>
</protein>
<evidence type="ECO:0000256" key="4">
    <source>
        <dbReference type="ARBA" id="ARBA00022490"/>
    </source>
</evidence>
<comment type="similarity">
    <text evidence="3">Belongs to the CEP43 family.</text>
</comment>
<dbReference type="InterPro" id="IPR006594">
    <property type="entry name" value="LisH"/>
</dbReference>
<evidence type="ECO:0000256" key="5">
    <source>
        <dbReference type="ARBA" id="ARBA00022794"/>
    </source>
</evidence>